<evidence type="ECO:0000313" key="2">
    <source>
        <dbReference type="Proteomes" id="UP001054945"/>
    </source>
</evidence>
<dbReference type="AlphaFoldDB" id="A0AAV4YGG5"/>
<keyword evidence="2" id="KW-1185">Reference proteome</keyword>
<feature type="non-terminal residue" evidence="1">
    <location>
        <position position="32"/>
    </location>
</feature>
<dbReference type="EMBL" id="BPLR01019306">
    <property type="protein sequence ID" value="GIZ05379.1"/>
    <property type="molecule type" value="Genomic_DNA"/>
</dbReference>
<reference evidence="1 2" key="1">
    <citation type="submission" date="2021-06" db="EMBL/GenBank/DDBJ databases">
        <title>Caerostris extrusa draft genome.</title>
        <authorList>
            <person name="Kono N."/>
            <person name="Arakawa K."/>
        </authorList>
    </citation>
    <scope>NUCLEOTIDE SEQUENCE [LARGE SCALE GENOMIC DNA]</scope>
</reference>
<evidence type="ECO:0000313" key="1">
    <source>
        <dbReference type="EMBL" id="GIZ05379.1"/>
    </source>
</evidence>
<proteinExistence type="predicted"/>
<comment type="caution">
    <text evidence="1">The sequence shown here is derived from an EMBL/GenBank/DDBJ whole genome shotgun (WGS) entry which is preliminary data.</text>
</comment>
<sequence length="32" mass="3734">MSDLAPAFRIVFTFLPASDHRTSDHFNSRKLR</sequence>
<gene>
    <name evidence="1" type="ORF">CEXT_681931</name>
</gene>
<organism evidence="1 2">
    <name type="scientific">Caerostris extrusa</name>
    <name type="common">Bark spider</name>
    <name type="synonym">Caerostris bankana</name>
    <dbReference type="NCBI Taxonomy" id="172846"/>
    <lineage>
        <taxon>Eukaryota</taxon>
        <taxon>Metazoa</taxon>
        <taxon>Ecdysozoa</taxon>
        <taxon>Arthropoda</taxon>
        <taxon>Chelicerata</taxon>
        <taxon>Arachnida</taxon>
        <taxon>Araneae</taxon>
        <taxon>Araneomorphae</taxon>
        <taxon>Entelegynae</taxon>
        <taxon>Araneoidea</taxon>
        <taxon>Araneidae</taxon>
        <taxon>Caerostris</taxon>
    </lineage>
</organism>
<protein>
    <submittedName>
        <fullName evidence="1">Uncharacterized protein</fullName>
    </submittedName>
</protein>
<accession>A0AAV4YGG5</accession>
<dbReference type="Proteomes" id="UP001054945">
    <property type="component" value="Unassembled WGS sequence"/>
</dbReference>
<name>A0AAV4YGG5_CAEEX</name>